<evidence type="ECO:0000256" key="1">
    <source>
        <dbReference type="SAM" id="SignalP"/>
    </source>
</evidence>
<name>A0A6A6X0Z6_9PLEO</name>
<feature type="chain" id="PRO_5025350269" evidence="1">
    <location>
        <begin position="19"/>
        <end position="73"/>
    </location>
</feature>
<gene>
    <name evidence="2" type="ORF">K505DRAFT_364973</name>
</gene>
<organism evidence="2 3">
    <name type="scientific">Melanomma pulvis-pyrius CBS 109.77</name>
    <dbReference type="NCBI Taxonomy" id="1314802"/>
    <lineage>
        <taxon>Eukaryota</taxon>
        <taxon>Fungi</taxon>
        <taxon>Dikarya</taxon>
        <taxon>Ascomycota</taxon>
        <taxon>Pezizomycotina</taxon>
        <taxon>Dothideomycetes</taxon>
        <taxon>Pleosporomycetidae</taxon>
        <taxon>Pleosporales</taxon>
        <taxon>Melanommataceae</taxon>
        <taxon>Melanomma</taxon>
    </lineage>
</organism>
<dbReference type="Proteomes" id="UP000799757">
    <property type="component" value="Unassembled WGS sequence"/>
</dbReference>
<proteinExistence type="predicted"/>
<dbReference type="EMBL" id="MU002090">
    <property type="protein sequence ID" value="KAF2790160.1"/>
    <property type="molecule type" value="Genomic_DNA"/>
</dbReference>
<dbReference type="AlphaFoldDB" id="A0A6A6X0Z6"/>
<feature type="signal peptide" evidence="1">
    <location>
        <begin position="1"/>
        <end position="18"/>
    </location>
</feature>
<keyword evidence="1" id="KW-0732">Signal</keyword>
<reference evidence="2" key="1">
    <citation type="journal article" date="2020" name="Stud. Mycol.">
        <title>101 Dothideomycetes genomes: a test case for predicting lifestyles and emergence of pathogens.</title>
        <authorList>
            <person name="Haridas S."/>
            <person name="Albert R."/>
            <person name="Binder M."/>
            <person name="Bloem J."/>
            <person name="Labutti K."/>
            <person name="Salamov A."/>
            <person name="Andreopoulos B."/>
            <person name="Baker S."/>
            <person name="Barry K."/>
            <person name="Bills G."/>
            <person name="Bluhm B."/>
            <person name="Cannon C."/>
            <person name="Castanera R."/>
            <person name="Culley D."/>
            <person name="Daum C."/>
            <person name="Ezra D."/>
            <person name="Gonzalez J."/>
            <person name="Henrissat B."/>
            <person name="Kuo A."/>
            <person name="Liang C."/>
            <person name="Lipzen A."/>
            <person name="Lutzoni F."/>
            <person name="Magnuson J."/>
            <person name="Mondo S."/>
            <person name="Nolan M."/>
            <person name="Ohm R."/>
            <person name="Pangilinan J."/>
            <person name="Park H.-J."/>
            <person name="Ramirez L."/>
            <person name="Alfaro M."/>
            <person name="Sun H."/>
            <person name="Tritt A."/>
            <person name="Yoshinaga Y."/>
            <person name="Zwiers L.-H."/>
            <person name="Turgeon B."/>
            <person name="Goodwin S."/>
            <person name="Spatafora J."/>
            <person name="Crous P."/>
            <person name="Grigoriev I."/>
        </authorList>
    </citation>
    <scope>NUCLEOTIDE SEQUENCE</scope>
    <source>
        <strain evidence="2">CBS 109.77</strain>
    </source>
</reference>
<sequence length="73" mass="7884">MLARTFLIVSSFALCIVAAPIPVTSPGTLGTSAVIENKLEIARGEESKVRRQDLLPESVSYSDDTVPVEYPSF</sequence>
<evidence type="ECO:0000313" key="3">
    <source>
        <dbReference type="Proteomes" id="UP000799757"/>
    </source>
</evidence>
<keyword evidence="3" id="KW-1185">Reference proteome</keyword>
<accession>A0A6A6X0Z6</accession>
<evidence type="ECO:0000313" key="2">
    <source>
        <dbReference type="EMBL" id="KAF2790160.1"/>
    </source>
</evidence>
<protein>
    <submittedName>
        <fullName evidence="2">Uncharacterized protein</fullName>
    </submittedName>
</protein>